<dbReference type="InterPro" id="IPR017941">
    <property type="entry name" value="Rieske_2Fe-2S"/>
</dbReference>
<dbReference type="KEGG" id="fla:SY85_12440"/>
<keyword evidence="2" id="KW-0479">Metal-binding</keyword>
<dbReference type="GO" id="GO:0051537">
    <property type="term" value="F:2 iron, 2 sulfur cluster binding"/>
    <property type="evidence" value="ECO:0007669"/>
    <property type="project" value="UniProtKB-KW"/>
</dbReference>
<dbReference type="PRINTS" id="PR00162">
    <property type="entry name" value="RIESKE"/>
</dbReference>
<sequence length="512" mass="56731">MKRDGIQTSLWQPSVPDFTSRYTSLPSNRFDVVIVGGGITGVTTGLMLQKAGKNCLIAEKHSLCFGTTGGTTAHLNTFLDTDYHTVKEKFGEENAQRLHMAAEQALQLIKKNIDTYDIECGYSEQEGYLFSQDEKQTDQLNNIYQSSTNAGCNVEWANGIPVPVAFDKAIVYSGQGQFHPTQYVMALARLFEEAGGVVLQNCSVGTTKGEAPLQLETSLGLIEAEHVIYATHIPPGINLLHFRCAPYRSYAMAVTLQDDKYPVGLAYDMQNPYHYFRTQEVSGQKYLIVGGEDHKTAHVTHTEDCFRNLEVYIRKYYNVDKIAYQWSSQYFEPADGLAYIGHLPGNPKNVWVATGFSGNGMTYSHIAAITLSDLIVKGESVYSELFNPNRVKPAAGFANFVKENVDVVKEFIGKRLSQEKLQSLADLAPDEAKVVKYEGESIALYKNESGQIYAVNPVCTHAKCIVDWNSAEKSWDCPCHGARYDVSGQVLTGPAHKGLEVIVLSEAVKEKH</sequence>
<accession>A0A172TVP6</accession>
<reference evidence="8" key="1">
    <citation type="submission" date="2015-01" db="EMBL/GenBank/DDBJ databases">
        <title>Flavisolibacter sp./LCS9/ whole genome sequencing.</title>
        <authorList>
            <person name="Kim M.K."/>
            <person name="Srinivasan S."/>
            <person name="Lee J.-J."/>
        </authorList>
    </citation>
    <scope>NUCLEOTIDE SEQUENCE [LARGE SCALE GENOMIC DNA]</scope>
    <source>
        <strain evidence="8">LCS9</strain>
    </source>
</reference>
<dbReference type="InterPro" id="IPR006076">
    <property type="entry name" value="FAD-dep_OxRdtase"/>
</dbReference>
<dbReference type="AlphaFoldDB" id="A0A172TVP6"/>
<evidence type="ECO:0000256" key="5">
    <source>
        <dbReference type="ARBA" id="ARBA00023157"/>
    </source>
</evidence>
<evidence type="ECO:0000313" key="7">
    <source>
        <dbReference type="EMBL" id="ANE51191.1"/>
    </source>
</evidence>
<keyword evidence="5" id="KW-1015">Disulfide bond</keyword>
<dbReference type="InterPro" id="IPR036922">
    <property type="entry name" value="Rieske_2Fe-2S_sf"/>
</dbReference>
<dbReference type="Gene3D" id="3.50.50.60">
    <property type="entry name" value="FAD/NAD(P)-binding domain"/>
    <property type="match status" value="1"/>
</dbReference>
<dbReference type="InterPro" id="IPR005805">
    <property type="entry name" value="Rieske_Fe-S_prot_C"/>
</dbReference>
<dbReference type="SUPFAM" id="SSF51971">
    <property type="entry name" value="Nucleotide-binding domain"/>
    <property type="match status" value="1"/>
</dbReference>
<keyword evidence="4" id="KW-0411">Iron-sulfur</keyword>
<dbReference type="GO" id="GO:0046872">
    <property type="term" value="F:metal ion binding"/>
    <property type="evidence" value="ECO:0007669"/>
    <property type="project" value="UniProtKB-KW"/>
</dbReference>
<keyword evidence="8" id="KW-1185">Reference proteome</keyword>
<evidence type="ECO:0000256" key="2">
    <source>
        <dbReference type="ARBA" id="ARBA00022723"/>
    </source>
</evidence>
<keyword evidence="3" id="KW-0408">Iron</keyword>
<feature type="domain" description="Rieske" evidence="6">
    <location>
        <begin position="419"/>
        <end position="501"/>
    </location>
</feature>
<dbReference type="PANTHER" id="PTHR13847">
    <property type="entry name" value="SARCOSINE DEHYDROGENASE-RELATED"/>
    <property type="match status" value="1"/>
</dbReference>
<dbReference type="PANTHER" id="PTHR13847:SF274">
    <property type="entry name" value="RIESKE 2FE-2S IRON-SULFUR PROTEIN YHFW-RELATED"/>
    <property type="match status" value="1"/>
</dbReference>
<evidence type="ECO:0000313" key="8">
    <source>
        <dbReference type="Proteomes" id="UP000077177"/>
    </source>
</evidence>
<proteinExistence type="predicted"/>
<dbReference type="OrthoDB" id="9767869at2"/>
<dbReference type="Pfam" id="PF01266">
    <property type="entry name" value="DAO"/>
    <property type="match status" value="1"/>
</dbReference>
<reference evidence="7 8" key="2">
    <citation type="journal article" date="2016" name="Int. J. Syst. Evol. Microbiol.">
        <title>Flavisolibacter tropicus sp. nov., isolated from tropical soil.</title>
        <authorList>
            <person name="Lee J.J."/>
            <person name="Kang M.S."/>
            <person name="Kim G.S."/>
            <person name="Lee C.S."/>
            <person name="Lim S."/>
            <person name="Lee J."/>
            <person name="Roh S.H."/>
            <person name="Kang H."/>
            <person name="Ha J.M."/>
            <person name="Bae S."/>
            <person name="Jung H.Y."/>
            <person name="Kim M.K."/>
        </authorList>
    </citation>
    <scope>NUCLEOTIDE SEQUENCE [LARGE SCALE GENOMIC DNA]</scope>
    <source>
        <strain evidence="7 8">LCS9</strain>
    </source>
</reference>
<dbReference type="EMBL" id="CP011390">
    <property type="protein sequence ID" value="ANE51191.1"/>
    <property type="molecule type" value="Genomic_DNA"/>
</dbReference>
<dbReference type="RefSeq" id="WP_066404948.1">
    <property type="nucleotide sequence ID" value="NZ_CP011390.1"/>
</dbReference>
<evidence type="ECO:0000256" key="3">
    <source>
        <dbReference type="ARBA" id="ARBA00023004"/>
    </source>
</evidence>
<dbReference type="GO" id="GO:0016020">
    <property type="term" value="C:membrane"/>
    <property type="evidence" value="ECO:0007669"/>
    <property type="project" value="InterPro"/>
</dbReference>
<dbReference type="SUPFAM" id="SSF50022">
    <property type="entry name" value="ISP domain"/>
    <property type="match status" value="1"/>
</dbReference>
<keyword evidence="1" id="KW-0001">2Fe-2S</keyword>
<name>A0A172TVP6_9BACT</name>
<dbReference type="GO" id="GO:0005737">
    <property type="term" value="C:cytoplasm"/>
    <property type="evidence" value="ECO:0007669"/>
    <property type="project" value="TreeGrafter"/>
</dbReference>
<dbReference type="PROSITE" id="PS51296">
    <property type="entry name" value="RIESKE"/>
    <property type="match status" value="1"/>
</dbReference>
<protein>
    <submittedName>
        <fullName evidence="7">Oxidoreductase</fullName>
    </submittedName>
</protein>
<dbReference type="Gene3D" id="2.102.10.10">
    <property type="entry name" value="Rieske [2Fe-2S] iron-sulphur domain"/>
    <property type="match status" value="1"/>
</dbReference>
<evidence type="ECO:0000259" key="6">
    <source>
        <dbReference type="PROSITE" id="PS51296"/>
    </source>
</evidence>
<dbReference type="Gene3D" id="3.30.9.10">
    <property type="entry name" value="D-Amino Acid Oxidase, subunit A, domain 2"/>
    <property type="match status" value="1"/>
</dbReference>
<dbReference type="Proteomes" id="UP000077177">
    <property type="component" value="Chromosome"/>
</dbReference>
<gene>
    <name evidence="7" type="ORF">SY85_12440</name>
</gene>
<evidence type="ECO:0000256" key="1">
    <source>
        <dbReference type="ARBA" id="ARBA00022714"/>
    </source>
</evidence>
<dbReference type="InterPro" id="IPR036188">
    <property type="entry name" value="FAD/NAD-bd_sf"/>
</dbReference>
<organism evidence="7 8">
    <name type="scientific">Flavisolibacter tropicus</name>
    <dbReference type="NCBI Taxonomy" id="1492898"/>
    <lineage>
        <taxon>Bacteria</taxon>
        <taxon>Pseudomonadati</taxon>
        <taxon>Bacteroidota</taxon>
        <taxon>Chitinophagia</taxon>
        <taxon>Chitinophagales</taxon>
        <taxon>Chitinophagaceae</taxon>
        <taxon>Flavisolibacter</taxon>
    </lineage>
</organism>
<dbReference type="STRING" id="1492898.SY85_12440"/>
<dbReference type="Pfam" id="PF00355">
    <property type="entry name" value="Rieske"/>
    <property type="match status" value="1"/>
</dbReference>
<evidence type="ECO:0000256" key="4">
    <source>
        <dbReference type="ARBA" id="ARBA00023014"/>
    </source>
</evidence>